<evidence type="ECO:0000256" key="2">
    <source>
        <dbReference type="SAM" id="Phobius"/>
    </source>
</evidence>
<sequence length="122" mass="13091">MDIDTGHRRRNDTPSVKDWFDLNEPGHQAAAASFALCALISLAVLVSGATFYASGAAGGEEDSPTTEPETATAPNATDATEAPLPQRRIGEVTWNNEDGRIVSSGDQVPTWDYDLRKSVDEK</sequence>
<keyword evidence="2" id="KW-1133">Transmembrane helix</keyword>
<gene>
    <name evidence="3" type="ORF">V5799_023534</name>
</gene>
<keyword evidence="4" id="KW-1185">Reference proteome</keyword>
<keyword evidence="2" id="KW-0472">Membrane</keyword>
<keyword evidence="2" id="KW-0812">Transmembrane</keyword>
<reference evidence="3 4" key="1">
    <citation type="journal article" date="2023" name="Arcadia Sci">
        <title>De novo assembly of a long-read Amblyomma americanum tick genome.</title>
        <authorList>
            <person name="Chou S."/>
            <person name="Poskanzer K.E."/>
            <person name="Rollins M."/>
            <person name="Thuy-Boun P.S."/>
        </authorList>
    </citation>
    <scope>NUCLEOTIDE SEQUENCE [LARGE SCALE GENOMIC DNA]</scope>
    <source>
        <strain evidence="3">F_SG_1</strain>
        <tissue evidence="3">Salivary glands</tissue>
    </source>
</reference>
<evidence type="ECO:0000256" key="1">
    <source>
        <dbReference type="SAM" id="MobiDB-lite"/>
    </source>
</evidence>
<feature type="region of interest" description="Disordered" evidence="1">
    <location>
        <begin position="54"/>
        <end position="108"/>
    </location>
</feature>
<evidence type="ECO:0000313" key="3">
    <source>
        <dbReference type="EMBL" id="KAK8786689.1"/>
    </source>
</evidence>
<proteinExistence type="predicted"/>
<accession>A0AAQ4FHL4</accession>
<dbReference type="EMBL" id="JARKHS020002503">
    <property type="protein sequence ID" value="KAK8786689.1"/>
    <property type="molecule type" value="Genomic_DNA"/>
</dbReference>
<feature type="compositionally biased region" description="Low complexity" evidence="1">
    <location>
        <begin position="65"/>
        <end position="83"/>
    </location>
</feature>
<protein>
    <submittedName>
        <fullName evidence="3">Uncharacterized protein</fullName>
    </submittedName>
</protein>
<comment type="caution">
    <text evidence="3">The sequence shown here is derived from an EMBL/GenBank/DDBJ whole genome shotgun (WGS) entry which is preliminary data.</text>
</comment>
<organism evidence="3 4">
    <name type="scientific">Amblyomma americanum</name>
    <name type="common">Lone star tick</name>
    <dbReference type="NCBI Taxonomy" id="6943"/>
    <lineage>
        <taxon>Eukaryota</taxon>
        <taxon>Metazoa</taxon>
        <taxon>Ecdysozoa</taxon>
        <taxon>Arthropoda</taxon>
        <taxon>Chelicerata</taxon>
        <taxon>Arachnida</taxon>
        <taxon>Acari</taxon>
        <taxon>Parasitiformes</taxon>
        <taxon>Ixodida</taxon>
        <taxon>Ixodoidea</taxon>
        <taxon>Ixodidae</taxon>
        <taxon>Amblyomminae</taxon>
        <taxon>Amblyomma</taxon>
    </lineage>
</organism>
<evidence type="ECO:0000313" key="4">
    <source>
        <dbReference type="Proteomes" id="UP001321473"/>
    </source>
</evidence>
<dbReference type="Proteomes" id="UP001321473">
    <property type="component" value="Unassembled WGS sequence"/>
</dbReference>
<name>A0AAQ4FHL4_AMBAM</name>
<feature type="transmembrane region" description="Helical" evidence="2">
    <location>
        <begin position="29"/>
        <end position="53"/>
    </location>
</feature>
<dbReference type="AlphaFoldDB" id="A0AAQ4FHL4"/>